<evidence type="ECO:0000313" key="3">
    <source>
        <dbReference type="Proteomes" id="UP000245461"/>
    </source>
</evidence>
<keyword evidence="1" id="KW-0472">Membrane</keyword>
<evidence type="ECO:0000313" key="2">
    <source>
        <dbReference type="EMBL" id="PWR22496.1"/>
    </source>
</evidence>
<dbReference type="Proteomes" id="UP000245461">
    <property type="component" value="Unassembled WGS sequence"/>
</dbReference>
<dbReference type="AlphaFoldDB" id="A0A317E8B3"/>
<feature type="transmembrane region" description="Helical" evidence="1">
    <location>
        <begin position="42"/>
        <end position="58"/>
    </location>
</feature>
<dbReference type="RefSeq" id="WP_109905868.1">
    <property type="nucleotide sequence ID" value="NZ_QGLE01000006.1"/>
</dbReference>
<sequence>MSASARTIFYFSFYVFAAGVPMVLAPQLILQVLGFPVEGLDWIRFLGVVVLIVGYYYFNLGRSGIVPFFRWSVQMRIAIVPVFVALILIFDMKAFYILFVVPDFLGALWTWRALAREGVNPFQSGSIRTP</sequence>
<name>A0A317E8B3_9PROT</name>
<gene>
    <name evidence="2" type="ORF">DKG74_11495</name>
</gene>
<dbReference type="OrthoDB" id="7271910at2"/>
<evidence type="ECO:0000256" key="1">
    <source>
        <dbReference type="SAM" id="Phobius"/>
    </source>
</evidence>
<protein>
    <submittedName>
        <fullName evidence="2">Uncharacterized protein</fullName>
    </submittedName>
</protein>
<keyword evidence="1" id="KW-0812">Transmembrane</keyword>
<keyword evidence="1" id="KW-1133">Transmembrane helix</keyword>
<feature type="transmembrane region" description="Helical" evidence="1">
    <location>
        <begin position="78"/>
        <end position="101"/>
    </location>
</feature>
<comment type="caution">
    <text evidence="2">The sequence shown here is derived from an EMBL/GenBank/DDBJ whole genome shotgun (WGS) entry which is preliminary data.</text>
</comment>
<organism evidence="2 3">
    <name type="scientific">Zavarzinia aquatilis</name>
    <dbReference type="NCBI Taxonomy" id="2211142"/>
    <lineage>
        <taxon>Bacteria</taxon>
        <taxon>Pseudomonadati</taxon>
        <taxon>Pseudomonadota</taxon>
        <taxon>Alphaproteobacteria</taxon>
        <taxon>Rhodospirillales</taxon>
        <taxon>Zavarziniaceae</taxon>
        <taxon>Zavarzinia</taxon>
    </lineage>
</organism>
<keyword evidence="3" id="KW-1185">Reference proteome</keyword>
<feature type="transmembrane region" description="Helical" evidence="1">
    <location>
        <begin position="7"/>
        <end position="30"/>
    </location>
</feature>
<dbReference type="EMBL" id="QGLE01000006">
    <property type="protein sequence ID" value="PWR22496.1"/>
    <property type="molecule type" value="Genomic_DNA"/>
</dbReference>
<proteinExistence type="predicted"/>
<accession>A0A317E8B3</accession>
<reference evidence="2 3" key="1">
    <citation type="submission" date="2018-05" db="EMBL/GenBank/DDBJ databases">
        <title>Zavarzinia sp. HR-AS.</title>
        <authorList>
            <person name="Lee Y."/>
            <person name="Jeon C.O."/>
        </authorList>
    </citation>
    <scope>NUCLEOTIDE SEQUENCE [LARGE SCALE GENOMIC DNA]</scope>
    <source>
        <strain evidence="2 3">HR-AS</strain>
    </source>
</reference>